<keyword evidence="2" id="KW-0812">Transmembrane</keyword>
<dbReference type="InterPro" id="IPR001633">
    <property type="entry name" value="EAL_dom"/>
</dbReference>
<dbReference type="PROSITE" id="PS50887">
    <property type="entry name" value="GGDEF"/>
    <property type="match status" value="1"/>
</dbReference>
<dbReference type="GO" id="GO:0071732">
    <property type="term" value="P:cellular response to nitric oxide"/>
    <property type="evidence" value="ECO:0007669"/>
    <property type="project" value="UniProtKB-ARBA"/>
</dbReference>
<feature type="domain" description="PAS" evidence="3">
    <location>
        <begin position="306"/>
        <end position="351"/>
    </location>
</feature>
<dbReference type="Gene3D" id="3.20.20.450">
    <property type="entry name" value="EAL domain"/>
    <property type="match status" value="1"/>
</dbReference>
<dbReference type="NCBIfam" id="TIGR00229">
    <property type="entry name" value="sensory_box"/>
    <property type="match status" value="1"/>
</dbReference>
<dbReference type="Gene3D" id="3.30.70.270">
    <property type="match status" value="1"/>
</dbReference>
<dbReference type="NCBIfam" id="TIGR00254">
    <property type="entry name" value="GGDEF"/>
    <property type="match status" value="1"/>
</dbReference>
<comment type="catalytic activity">
    <reaction evidence="1">
        <text>3',3'-c-di-GMP + H2O = 5'-phosphoguanylyl(3'-&gt;5')guanosine + H(+)</text>
        <dbReference type="Rhea" id="RHEA:24902"/>
        <dbReference type="ChEBI" id="CHEBI:15377"/>
        <dbReference type="ChEBI" id="CHEBI:15378"/>
        <dbReference type="ChEBI" id="CHEBI:58754"/>
        <dbReference type="ChEBI" id="CHEBI:58805"/>
        <dbReference type="EC" id="3.1.4.52"/>
    </reaction>
    <physiologicalReaction direction="left-to-right" evidence="1">
        <dbReference type="Rhea" id="RHEA:24903"/>
    </physiologicalReaction>
</comment>
<dbReference type="Pfam" id="PF05228">
    <property type="entry name" value="CHASE4"/>
    <property type="match status" value="1"/>
</dbReference>
<dbReference type="GO" id="GO:0071111">
    <property type="term" value="F:cyclic-guanylate-specific phosphodiesterase activity"/>
    <property type="evidence" value="ECO:0007669"/>
    <property type="project" value="UniProtKB-EC"/>
</dbReference>
<dbReference type="InterPro" id="IPR043128">
    <property type="entry name" value="Rev_trsase/Diguanyl_cyclase"/>
</dbReference>
<evidence type="ECO:0000313" key="7">
    <source>
        <dbReference type="Proteomes" id="UP000324298"/>
    </source>
</evidence>
<keyword evidence="7" id="KW-1185">Reference proteome</keyword>
<organism evidence="6 7">
    <name type="scientific">Oryzomonas rubra</name>
    <dbReference type="NCBI Taxonomy" id="2509454"/>
    <lineage>
        <taxon>Bacteria</taxon>
        <taxon>Pseudomonadati</taxon>
        <taxon>Thermodesulfobacteriota</taxon>
        <taxon>Desulfuromonadia</taxon>
        <taxon>Geobacterales</taxon>
        <taxon>Geobacteraceae</taxon>
        <taxon>Oryzomonas</taxon>
    </lineage>
</organism>
<reference evidence="6 7" key="1">
    <citation type="submission" date="2019-04" db="EMBL/GenBank/DDBJ databases">
        <title>Geobacter ruber sp. nov., ferric-reducing bacteria isolated from paddy soil.</title>
        <authorList>
            <person name="Xu Z."/>
            <person name="Masuda Y."/>
            <person name="Itoh H."/>
            <person name="Senoo K."/>
        </authorList>
    </citation>
    <scope>NUCLEOTIDE SEQUENCE [LARGE SCALE GENOMIC DNA]</scope>
    <source>
        <strain evidence="6 7">Red88</strain>
    </source>
</reference>
<dbReference type="InterPro" id="IPR035965">
    <property type="entry name" value="PAS-like_dom_sf"/>
</dbReference>
<feature type="transmembrane region" description="Helical" evidence="2">
    <location>
        <begin position="12"/>
        <end position="30"/>
    </location>
</feature>
<dbReference type="InterPro" id="IPR007892">
    <property type="entry name" value="CHASE4"/>
</dbReference>
<dbReference type="PROSITE" id="PS50112">
    <property type="entry name" value="PAS"/>
    <property type="match status" value="1"/>
</dbReference>
<dbReference type="Pfam" id="PF00990">
    <property type="entry name" value="GGDEF"/>
    <property type="match status" value="1"/>
</dbReference>
<dbReference type="FunFam" id="3.20.20.450:FF:000001">
    <property type="entry name" value="Cyclic di-GMP phosphodiesterase yahA"/>
    <property type="match status" value="1"/>
</dbReference>
<dbReference type="InterPro" id="IPR001610">
    <property type="entry name" value="PAC"/>
</dbReference>
<dbReference type="SUPFAM" id="SSF55785">
    <property type="entry name" value="PYP-like sensor domain (PAS domain)"/>
    <property type="match status" value="1"/>
</dbReference>
<evidence type="ECO:0000259" key="3">
    <source>
        <dbReference type="PROSITE" id="PS50112"/>
    </source>
</evidence>
<dbReference type="AlphaFoldDB" id="A0A5A9XRH3"/>
<sequence>MKLRSKSLPILSVSLAGMFLLLYFVTKVFLLDSFARIEVREAAENVERAVNLINDEANNLNIVCGDYSAWDDVYRYVRDGNHAFEKSNLTAPTFAKQRLNLIMYLNSAGDVIFGKAFDLEKGRFTPVPAGFFRHIAPGNLLLSHTTPDSTVKGVINLPEGLMIVASRPILTSEYMGPIRGTLIMGRYLNATEVAGLATMARLSLCLLPGGATSVLGEAGVMLSEASPRTVVADGFRYINGYALVKDIYGHKAFIVKVTDRRTIYGRGMRAVGYFLLCFFGLVLGFAAIVHFLLKKLAVSQQQGKELEQRYSLVIEGANEGILITERTTGAIIESNGAIQNYLGYTAEELIGLYLGQLAFGDAAITDTLIERLLQQKREYRLRRKDGSALDAELSAGLIPYDGREALCIMVKDIRERKQFEETLFFQANHDLLTGIPNRYLLHDRLEQALAAARREGHIVAVLLLDLDNFKIINDTYGHPVGDQLLKSVANRLKSVVRSGDTIARLGGDEFVIILARIGRIEDVILVTEHLLKHFFNPFVVNDNEFFVSPSIGLALYPNDDDSAAALLTKADTAMYHVKDKGRAGFQFFTTEMNTRVVDRMELEVGLRRALERGEFVIHYQPKVELATRRIQGMEALLRWNHPERGLIPPDTFIPLAEETGLIIMIGEWVLRTVCEQSSKWQAAGLPPMKMAVNISARQFKQQDLVERIGAILAETGFAPGLLELELTESYLMNNVDEAVAKLHGLKGMGLGLSLDDFGTGYSSLGYLKRFPIDVVKIDKSFVDDILINPDDATIVRTIILMAHNLNMKVVAEGVETGEQLDFLAEHGCEMIQGYYFSRPLPADGFAAMVRTWGIE</sequence>
<dbReference type="SUPFAM" id="SSF55073">
    <property type="entry name" value="Nucleotide cyclase"/>
    <property type="match status" value="1"/>
</dbReference>
<dbReference type="SMART" id="SM00052">
    <property type="entry name" value="EAL"/>
    <property type="match status" value="1"/>
</dbReference>
<dbReference type="PANTHER" id="PTHR44757">
    <property type="entry name" value="DIGUANYLATE CYCLASE DGCP"/>
    <property type="match status" value="1"/>
</dbReference>
<gene>
    <name evidence="6" type="ORF">ET418_01500</name>
</gene>
<dbReference type="Gene3D" id="3.30.450.20">
    <property type="entry name" value="PAS domain"/>
    <property type="match status" value="1"/>
</dbReference>
<dbReference type="SMART" id="SM00091">
    <property type="entry name" value="PAS"/>
    <property type="match status" value="1"/>
</dbReference>
<accession>A0A5A9XRH3</accession>
<evidence type="ECO:0000256" key="2">
    <source>
        <dbReference type="SAM" id="Phobius"/>
    </source>
</evidence>
<feature type="transmembrane region" description="Helical" evidence="2">
    <location>
        <begin position="270"/>
        <end position="293"/>
    </location>
</feature>
<dbReference type="Proteomes" id="UP000324298">
    <property type="component" value="Unassembled WGS sequence"/>
</dbReference>
<dbReference type="EMBL" id="SRSD01000001">
    <property type="protein sequence ID" value="KAA0895223.1"/>
    <property type="molecule type" value="Genomic_DNA"/>
</dbReference>
<proteinExistence type="predicted"/>
<keyword evidence="2" id="KW-1133">Transmembrane helix</keyword>
<dbReference type="InterPro" id="IPR035919">
    <property type="entry name" value="EAL_sf"/>
</dbReference>
<dbReference type="InterPro" id="IPR000160">
    <property type="entry name" value="GGDEF_dom"/>
</dbReference>
<dbReference type="InterPro" id="IPR029787">
    <property type="entry name" value="Nucleotide_cyclase"/>
</dbReference>
<keyword evidence="2" id="KW-0472">Membrane</keyword>
<dbReference type="InterPro" id="IPR000014">
    <property type="entry name" value="PAS"/>
</dbReference>
<protein>
    <submittedName>
        <fullName evidence="6">EAL domain-containing protein</fullName>
    </submittedName>
</protein>
<dbReference type="FunFam" id="3.30.70.270:FF:000001">
    <property type="entry name" value="Diguanylate cyclase domain protein"/>
    <property type="match status" value="1"/>
</dbReference>
<evidence type="ECO:0000256" key="1">
    <source>
        <dbReference type="ARBA" id="ARBA00051114"/>
    </source>
</evidence>
<name>A0A5A9XRH3_9BACT</name>
<evidence type="ECO:0000313" key="6">
    <source>
        <dbReference type="EMBL" id="KAA0895223.1"/>
    </source>
</evidence>
<dbReference type="CDD" id="cd01948">
    <property type="entry name" value="EAL"/>
    <property type="match status" value="1"/>
</dbReference>
<dbReference type="PANTHER" id="PTHR44757:SF2">
    <property type="entry name" value="BIOFILM ARCHITECTURE MAINTENANCE PROTEIN MBAA"/>
    <property type="match status" value="1"/>
</dbReference>
<evidence type="ECO:0000259" key="5">
    <source>
        <dbReference type="PROSITE" id="PS50887"/>
    </source>
</evidence>
<dbReference type="SUPFAM" id="SSF141868">
    <property type="entry name" value="EAL domain-like"/>
    <property type="match status" value="1"/>
</dbReference>
<dbReference type="InterPro" id="IPR052155">
    <property type="entry name" value="Biofilm_reg_signaling"/>
</dbReference>
<comment type="caution">
    <text evidence="6">The sequence shown here is derived from an EMBL/GenBank/DDBJ whole genome shotgun (WGS) entry which is preliminary data.</text>
</comment>
<feature type="domain" description="GGDEF" evidence="5">
    <location>
        <begin position="457"/>
        <end position="590"/>
    </location>
</feature>
<dbReference type="Pfam" id="PF13426">
    <property type="entry name" value="PAS_9"/>
    <property type="match status" value="1"/>
</dbReference>
<dbReference type="SMART" id="SM00267">
    <property type="entry name" value="GGDEF"/>
    <property type="match status" value="1"/>
</dbReference>
<dbReference type="OrthoDB" id="9777298at2"/>
<dbReference type="PROSITE" id="PS50883">
    <property type="entry name" value="EAL"/>
    <property type="match status" value="1"/>
</dbReference>
<dbReference type="Pfam" id="PF00563">
    <property type="entry name" value="EAL"/>
    <property type="match status" value="1"/>
</dbReference>
<evidence type="ECO:0000259" key="4">
    <source>
        <dbReference type="PROSITE" id="PS50883"/>
    </source>
</evidence>
<dbReference type="CDD" id="cd01949">
    <property type="entry name" value="GGDEF"/>
    <property type="match status" value="1"/>
</dbReference>
<dbReference type="CDD" id="cd00130">
    <property type="entry name" value="PAS"/>
    <property type="match status" value="1"/>
</dbReference>
<dbReference type="SMART" id="SM00086">
    <property type="entry name" value="PAC"/>
    <property type="match status" value="1"/>
</dbReference>
<feature type="domain" description="EAL" evidence="4">
    <location>
        <begin position="599"/>
        <end position="853"/>
    </location>
</feature>